<dbReference type="EMBL" id="UINC01009717">
    <property type="protein sequence ID" value="SVA43514.1"/>
    <property type="molecule type" value="Genomic_DNA"/>
</dbReference>
<dbReference type="InterPro" id="IPR050194">
    <property type="entry name" value="Glycosyltransferase_grp1"/>
</dbReference>
<name>A0A381VTC4_9ZZZZ</name>
<organism evidence="3">
    <name type="scientific">marine metagenome</name>
    <dbReference type="NCBI Taxonomy" id="408172"/>
    <lineage>
        <taxon>unclassified sequences</taxon>
        <taxon>metagenomes</taxon>
        <taxon>ecological metagenomes</taxon>
    </lineage>
</organism>
<protein>
    <recommendedName>
        <fullName evidence="4">Glycosyltransferase subfamily 4-like N-terminal domain-containing protein</fullName>
    </recommendedName>
</protein>
<dbReference type="CDD" id="cd03801">
    <property type="entry name" value="GT4_PimA-like"/>
    <property type="match status" value="1"/>
</dbReference>
<dbReference type="GO" id="GO:0016757">
    <property type="term" value="F:glycosyltransferase activity"/>
    <property type="evidence" value="ECO:0007669"/>
    <property type="project" value="InterPro"/>
</dbReference>
<dbReference type="InterPro" id="IPR028098">
    <property type="entry name" value="Glyco_trans_4-like_N"/>
</dbReference>
<evidence type="ECO:0008006" key="4">
    <source>
        <dbReference type="Google" id="ProtNLM"/>
    </source>
</evidence>
<dbReference type="Gene3D" id="3.40.50.2000">
    <property type="entry name" value="Glycogen Phosphorylase B"/>
    <property type="match status" value="2"/>
</dbReference>
<evidence type="ECO:0000313" key="3">
    <source>
        <dbReference type="EMBL" id="SVA43514.1"/>
    </source>
</evidence>
<sequence>VHLNEQFRRKGFDSRIIAPSSRSDSDIHGDFIPMGRPVPVPSGGSIARVSLSVWMRPKIWRLMEHEKFDVIHLHEPFASAVTLSALTFNYGDIPTKVGTYHTFKGSHLYKLFSSRILRRYSDLLHGQIAVSEPARAFISAHIPGDYKVIPNGIDVRKFSEASPFPSFSDGKTNILFLGRLEKRKGLRYLLAAYSDLKWEFPNTRLIVVGAGNLDAESLRILGERNPGDVILAGEVSESDKCRYFASADIFCAPATGQESFGIVLLEAMASRTAIAASDIVGFSQVVDDGGEALLFKSRNVQSLKESLVRLVSDKTLRSRLGNNGSVKAEQYQWENIAVQLIDYYRTLQRTDSNKGLANVL</sequence>
<dbReference type="AlphaFoldDB" id="A0A381VTC4"/>
<reference evidence="3" key="1">
    <citation type="submission" date="2018-05" db="EMBL/GenBank/DDBJ databases">
        <authorList>
            <person name="Lanie J.A."/>
            <person name="Ng W.-L."/>
            <person name="Kazmierczak K.M."/>
            <person name="Andrzejewski T.M."/>
            <person name="Davidsen T.M."/>
            <person name="Wayne K.J."/>
            <person name="Tettelin H."/>
            <person name="Glass J.I."/>
            <person name="Rusch D."/>
            <person name="Podicherti R."/>
            <person name="Tsui H.-C.T."/>
            <person name="Winkler M.E."/>
        </authorList>
    </citation>
    <scope>NUCLEOTIDE SEQUENCE</scope>
</reference>
<feature type="non-terminal residue" evidence="3">
    <location>
        <position position="1"/>
    </location>
</feature>
<proteinExistence type="predicted"/>
<dbReference type="PANTHER" id="PTHR45947:SF3">
    <property type="entry name" value="SULFOQUINOVOSYL TRANSFERASE SQD2"/>
    <property type="match status" value="1"/>
</dbReference>
<dbReference type="Pfam" id="PF00534">
    <property type="entry name" value="Glycos_transf_1"/>
    <property type="match status" value="1"/>
</dbReference>
<gene>
    <name evidence="3" type="ORF">METZ01_LOCUS96368</name>
</gene>
<dbReference type="InterPro" id="IPR001296">
    <property type="entry name" value="Glyco_trans_1"/>
</dbReference>
<evidence type="ECO:0000259" key="1">
    <source>
        <dbReference type="Pfam" id="PF00534"/>
    </source>
</evidence>
<dbReference type="SUPFAM" id="SSF53756">
    <property type="entry name" value="UDP-Glycosyltransferase/glycogen phosphorylase"/>
    <property type="match status" value="1"/>
</dbReference>
<feature type="domain" description="Glycosyl transferase family 1" evidence="1">
    <location>
        <begin position="167"/>
        <end position="324"/>
    </location>
</feature>
<dbReference type="Pfam" id="PF13439">
    <property type="entry name" value="Glyco_transf_4"/>
    <property type="match status" value="1"/>
</dbReference>
<feature type="domain" description="Glycosyltransferase subfamily 4-like N-terminal" evidence="2">
    <location>
        <begin position="2"/>
        <end position="156"/>
    </location>
</feature>
<dbReference type="PANTHER" id="PTHR45947">
    <property type="entry name" value="SULFOQUINOVOSYL TRANSFERASE SQD2"/>
    <property type="match status" value="1"/>
</dbReference>
<accession>A0A381VTC4</accession>
<evidence type="ECO:0000259" key="2">
    <source>
        <dbReference type="Pfam" id="PF13439"/>
    </source>
</evidence>